<protein>
    <submittedName>
        <fullName evidence="2">Uncharacterized protein</fullName>
    </submittedName>
</protein>
<name>A0A8J7KK39_9ACTN</name>
<feature type="region of interest" description="Disordered" evidence="1">
    <location>
        <begin position="210"/>
        <end position="231"/>
    </location>
</feature>
<dbReference type="Proteomes" id="UP000622552">
    <property type="component" value="Unassembled WGS sequence"/>
</dbReference>
<sequence length="310" mass="33714">MQASTDPGQGLDVVAGPPRVGAVGEAVSHHRELQVPLGAEQGVDPVVVPLGLAQKQTQRRRYPPGGLGHHAPAEHVEVAGGQVEELLAGRGKRQRDDVTDPDFRHLDSLPSRAGHAPAPHKYAIAPIRQKTGLFAGNRRRRGLREGSGKFPCFHTSAARVFLRTLAFSFCCLPRKDGEHVRPTRRPHQQPLPAVPGPASVCRARRSRCEPLAGRRGTQPTHPPQEPPDGVSAAQDMIKCVCGLSREVSQGLYRPAVDVDNRVTNGRHRTRPLVGLSEQGQAAHTLPEPSVAHRRRPIGWCQLWCATRSRA</sequence>
<comment type="caution">
    <text evidence="2">The sequence shown here is derived from an EMBL/GenBank/DDBJ whole genome shotgun (WGS) entry which is preliminary data.</text>
</comment>
<organism evidence="2 3">
    <name type="scientific">Longispora fulva</name>
    <dbReference type="NCBI Taxonomy" id="619741"/>
    <lineage>
        <taxon>Bacteria</taxon>
        <taxon>Bacillati</taxon>
        <taxon>Actinomycetota</taxon>
        <taxon>Actinomycetes</taxon>
        <taxon>Micromonosporales</taxon>
        <taxon>Micromonosporaceae</taxon>
        <taxon>Longispora</taxon>
    </lineage>
</organism>
<dbReference type="EMBL" id="JADOUF010000001">
    <property type="protein sequence ID" value="MBG6136221.1"/>
    <property type="molecule type" value="Genomic_DNA"/>
</dbReference>
<reference evidence="2" key="1">
    <citation type="submission" date="2020-11" db="EMBL/GenBank/DDBJ databases">
        <title>Sequencing the genomes of 1000 actinobacteria strains.</title>
        <authorList>
            <person name="Klenk H.-P."/>
        </authorList>
    </citation>
    <scope>NUCLEOTIDE SEQUENCE</scope>
    <source>
        <strain evidence="2">DSM 45356</strain>
    </source>
</reference>
<evidence type="ECO:0000313" key="3">
    <source>
        <dbReference type="Proteomes" id="UP000622552"/>
    </source>
</evidence>
<gene>
    <name evidence="2" type="ORF">IW245_002415</name>
</gene>
<proteinExistence type="predicted"/>
<dbReference type="AlphaFoldDB" id="A0A8J7KK39"/>
<evidence type="ECO:0000313" key="2">
    <source>
        <dbReference type="EMBL" id="MBG6136221.1"/>
    </source>
</evidence>
<evidence type="ECO:0000256" key="1">
    <source>
        <dbReference type="SAM" id="MobiDB-lite"/>
    </source>
</evidence>
<accession>A0A8J7KK39</accession>
<keyword evidence="3" id="KW-1185">Reference proteome</keyword>